<dbReference type="Pfam" id="PF00275">
    <property type="entry name" value="EPSP_synthase"/>
    <property type="match status" value="1"/>
</dbReference>
<keyword evidence="1" id="KW-0808">Transferase</keyword>
<dbReference type="Gene3D" id="3.65.10.10">
    <property type="entry name" value="Enolpyruvate transferase domain"/>
    <property type="match status" value="2"/>
</dbReference>
<dbReference type="PANTHER" id="PTHR21090:SF5">
    <property type="entry name" value="PENTAFUNCTIONAL AROM POLYPEPTIDE"/>
    <property type="match status" value="1"/>
</dbReference>
<gene>
    <name evidence="3" type="ORF">S06H3_52938</name>
</gene>
<sequence length="245" mass="26369">MIENPLRVKDTQVMLQAAEAMGATVKRTQERWSIWGVSGKPKLAQNVIDARNSGTALSLLTSIAALAPAITVLNGDTQLRSRPMPGLLKSLRRLGADVHSTKPDDSPPFIVFGGKVTGGKVQLGKVSAHYLPALLLPCPYAEKQVKLSIKQAQKTQLKPILELTKKVGAEVSPWGERLLMPNRPYRAFSFRVPQELAAAAPFIVAAALTNSKLKLRGVKGVAGRDVAFLDLLKVAGLKLHSSKKG</sequence>
<dbReference type="GO" id="GO:0003866">
    <property type="term" value="F:3-phosphoshikimate 1-carboxyvinyltransferase activity"/>
    <property type="evidence" value="ECO:0007669"/>
    <property type="project" value="TreeGrafter"/>
</dbReference>
<dbReference type="PANTHER" id="PTHR21090">
    <property type="entry name" value="AROM/DEHYDROQUINATE SYNTHASE"/>
    <property type="match status" value="1"/>
</dbReference>
<feature type="domain" description="Enolpyruvate transferase" evidence="2">
    <location>
        <begin position="2"/>
        <end position="239"/>
    </location>
</feature>
<organism evidence="3">
    <name type="scientific">marine sediment metagenome</name>
    <dbReference type="NCBI Taxonomy" id="412755"/>
    <lineage>
        <taxon>unclassified sequences</taxon>
        <taxon>metagenomes</taxon>
        <taxon>ecological metagenomes</taxon>
    </lineage>
</organism>
<feature type="non-terminal residue" evidence="3">
    <location>
        <position position="245"/>
    </location>
</feature>
<dbReference type="AlphaFoldDB" id="X1QE79"/>
<dbReference type="SUPFAM" id="SSF55205">
    <property type="entry name" value="EPT/RTPC-like"/>
    <property type="match status" value="1"/>
</dbReference>
<evidence type="ECO:0000259" key="2">
    <source>
        <dbReference type="Pfam" id="PF00275"/>
    </source>
</evidence>
<evidence type="ECO:0000313" key="3">
    <source>
        <dbReference type="EMBL" id="GAI53121.1"/>
    </source>
</evidence>
<reference evidence="3" key="1">
    <citation type="journal article" date="2014" name="Front. Microbiol.">
        <title>High frequency of phylogenetically diverse reductive dehalogenase-homologous genes in deep subseafloor sedimentary metagenomes.</title>
        <authorList>
            <person name="Kawai M."/>
            <person name="Futagami T."/>
            <person name="Toyoda A."/>
            <person name="Takaki Y."/>
            <person name="Nishi S."/>
            <person name="Hori S."/>
            <person name="Arai W."/>
            <person name="Tsubouchi T."/>
            <person name="Morono Y."/>
            <person name="Uchiyama I."/>
            <person name="Ito T."/>
            <person name="Fujiyama A."/>
            <person name="Inagaki F."/>
            <person name="Takami H."/>
        </authorList>
    </citation>
    <scope>NUCLEOTIDE SEQUENCE</scope>
    <source>
        <strain evidence="3">Expedition CK06-06</strain>
    </source>
</reference>
<comment type="caution">
    <text evidence="3">The sequence shown here is derived from an EMBL/GenBank/DDBJ whole genome shotgun (WGS) entry which is preliminary data.</text>
</comment>
<dbReference type="InterPro" id="IPR001986">
    <property type="entry name" value="Enolpyruvate_Tfrase_dom"/>
</dbReference>
<dbReference type="EMBL" id="BARV01033713">
    <property type="protein sequence ID" value="GAI53121.1"/>
    <property type="molecule type" value="Genomic_DNA"/>
</dbReference>
<name>X1QE79_9ZZZZ</name>
<protein>
    <recommendedName>
        <fullName evidence="2">Enolpyruvate transferase domain-containing protein</fullName>
    </recommendedName>
</protein>
<proteinExistence type="predicted"/>
<dbReference type="InterPro" id="IPR036968">
    <property type="entry name" value="Enolpyruvate_Tfrase_sf"/>
</dbReference>
<dbReference type="InterPro" id="IPR013792">
    <property type="entry name" value="RNA3'P_cycl/enolpyr_Trfase_a/b"/>
</dbReference>
<accession>X1QE79</accession>
<dbReference type="GO" id="GO:0009423">
    <property type="term" value="P:chorismate biosynthetic process"/>
    <property type="evidence" value="ECO:0007669"/>
    <property type="project" value="TreeGrafter"/>
</dbReference>
<evidence type="ECO:0000256" key="1">
    <source>
        <dbReference type="ARBA" id="ARBA00022679"/>
    </source>
</evidence>